<feature type="transmembrane region" description="Helical" evidence="5">
    <location>
        <begin position="67"/>
        <end position="87"/>
    </location>
</feature>
<dbReference type="EMBL" id="UINC01002916">
    <property type="protein sequence ID" value="SVA01562.1"/>
    <property type="molecule type" value="Genomic_DNA"/>
</dbReference>
<dbReference type="Pfam" id="PF00892">
    <property type="entry name" value="EamA"/>
    <property type="match status" value="2"/>
</dbReference>
<feature type="transmembrane region" description="Helical" evidence="5">
    <location>
        <begin position="141"/>
        <end position="160"/>
    </location>
</feature>
<dbReference type="InterPro" id="IPR037185">
    <property type="entry name" value="EmrE-like"/>
</dbReference>
<feature type="transmembrane region" description="Helical" evidence="5">
    <location>
        <begin position="257"/>
        <end position="274"/>
    </location>
</feature>
<feature type="transmembrane region" description="Helical" evidence="5">
    <location>
        <begin position="172"/>
        <end position="194"/>
    </location>
</feature>
<evidence type="ECO:0000256" key="4">
    <source>
        <dbReference type="ARBA" id="ARBA00023136"/>
    </source>
</evidence>
<gene>
    <name evidence="7" type="ORF">METZ01_LOCUS54416</name>
</gene>
<keyword evidence="4 5" id="KW-0472">Membrane</keyword>
<feature type="domain" description="EamA" evidence="6">
    <location>
        <begin position="20"/>
        <end position="134"/>
    </location>
</feature>
<feature type="transmembrane region" description="Helical" evidence="5">
    <location>
        <begin position="200"/>
        <end position="221"/>
    </location>
</feature>
<keyword evidence="2 5" id="KW-0812">Transmembrane</keyword>
<dbReference type="SUPFAM" id="SSF103481">
    <property type="entry name" value="Multidrug resistance efflux transporter EmrE"/>
    <property type="match status" value="2"/>
</dbReference>
<feature type="transmembrane region" description="Helical" evidence="5">
    <location>
        <begin position="117"/>
        <end position="135"/>
    </location>
</feature>
<evidence type="ECO:0000259" key="6">
    <source>
        <dbReference type="Pfam" id="PF00892"/>
    </source>
</evidence>
<sequence>MKAVALNISAWMLLPVMDGMAKHLSTEIHFLQVVWGRYFFMVIISLPLTYFFFYNHLKFPKNIWIQLIRSSFLFLSTVFFFFSISIISLAEALSLMFVAPIIVTLLSALILKEQVGIRRWCAVIFGFIGALIIIRPGFEEINIASIAALGAGLSYGFYIISTRKLSFIDSPLLTLIFTGLSGAIFVSFIVPFFWTSLDPIQWLLLIALAAVGTLGHLLLILSLNFAEASTLAPLGYFEIVTNVIIGYYFFGDFPNKWIWLGLVFIISSGIYIFVRERTKKRKVLQSPPFIKI</sequence>
<proteinExistence type="predicted"/>
<organism evidence="7">
    <name type="scientific">marine metagenome</name>
    <dbReference type="NCBI Taxonomy" id="408172"/>
    <lineage>
        <taxon>unclassified sequences</taxon>
        <taxon>metagenomes</taxon>
        <taxon>ecological metagenomes</taxon>
    </lineage>
</organism>
<comment type="subcellular location">
    <subcellularLocation>
        <location evidence="1">Membrane</location>
        <topology evidence="1">Multi-pass membrane protein</topology>
    </subcellularLocation>
</comment>
<name>A0A381SBU7_9ZZZZ</name>
<reference evidence="7" key="1">
    <citation type="submission" date="2018-05" db="EMBL/GenBank/DDBJ databases">
        <authorList>
            <person name="Lanie J.A."/>
            <person name="Ng W.-L."/>
            <person name="Kazmierczak K.M."/>
            <person name="Andrzejewski T.M."/>
            <person name="Davidsen T.M."/>
            <person name="Wayne K.J."/>
            <person name="Tettelin H."/>
            <person name="Glass J.I."/>
            <person name="Rusch D."/>
            <person name="Podicherti R."/>
            <person name="Tsui H.-C.T."/>
            <person name="Winkler M.E."/>
        </authorList>
    </citation>
    <scope>NUCLEOTIDE SEQUENCE</scope>
</reference>
<feature type="transmembrane region" description="Helical" evidence="5">
    <location>
        <begin position="93"/>
        <end position="110"/>
    </location>
</feature>
<dbReference type="PANTHER" id="PTHR22911">
    <property type="entry name" value="ACYL-MALONYL CONDENSING ENZYME-RELATED"/>
    <property type="match status" value="1"/>
</dbReference>
<feature type="domain" description="EamA" evidence="6">
    <location>
        <begin position="144"/>
        <end position="270"/>
    </location>
</feature>
<dbReference type="InterPro" id="IPR000620">
    <property type="entry name" value="EamA_dom"/>
</dbReference>
<feature type="transmembrane region" description="Helical" evidence="5">
    <location>
        <begin position="37"/>
        <end position="55"/>
    </location>
</feature>
<evidence type="ECO:0000256" key="2">
    <source>
        <dbReference type="ARBA" id="ARBA00022692"/>
    </source>
</evidence>
<protein>
    <recommendedName>
        <fullName evidence="6">EamA domain-containing protein</fullName>
    </recommendedName>
</protein>
<feature type="transmembrane region" description="Helical" evidence="5">
    <location>
        <begin position="233"/>
        <end position="251"/>
    </location>
</feature>
<evidence type="ECO:0000313" key="7">
    <source>
        <dbReference type="EMBL" id="SVA01562.1"/>
    </source>
</evidence>
<dbReference type="PANTHER" id="PTHR22911:SF6">
    <property type="entry name" value="SOLUTE CARRIER FAMILY 35 MEMBER G1"/>
    <property type="match status" value="1"/>
</dbReference>
<keyword evidence="3 5" id="KW-1133">Transmembrane helix</keyword>
<dbReference type="GO" id="GO:0016020">
    <property type="term" value="C:membrane"/>
    <property type="evidence" value="ECO:0007669"/>
    <property type="project" value="UniProtKB-SubCell"/>
</dbReference>
<evidence type="ECO:0000256" key="3">
    <source>
        <dbReference type="ARBA" id="ARBA00022989"/>
    </source>
</evidence>
<accession>A0A381SBU7</accession>
<evidence type="ECO:0000256" key="5">
    <source>
        <dbReference type="SAM" id="Phobius"/>
    </source>
</evidence>
<dbReference type="AlphaFoldDB" id="A0A381SBU7"/>
<evidence type="ECO:0000256" key="1">
    <source>
        <dbReference type="ARBA" id="ARBA00004141"/>
    </source>
</evidence>